<name>A0AAD6VER9_9AGAR</name>
<dbReference type="Proteomes" id="UP001219525">
    <property type="component" value="Unassembled WGS sequence"/>
</dbReference>
<dbReference type="EMBL" id="JARJCW010000027">
    <property type="protein sequence ID" value="KAJ7210840.1"/>
    <property type="molecule type" value="Genomic_DNA"/>
</dbReference>
<accession>A0AAD6VER9</accession>
<evidence type="ECO:0000313" key="2">
    <source>
        <dbReference type="Proteomes" id="UP001219525"/>
    </source>
</evidence>
<comment type="caution">
    <text evidence="1">The sequence shown here is derived from an EMBL/GenBank/DDBJ whole genome shotgun (WGS) entry which is preliminary data.</text>
</comment>
<organism evidence="1 2">
    <name type="scientific">Mycena pura</name>
    <dbReference type="NCBI Taxonomy" id="153505"/>
    <lineage>
        <taxon>Eukaryota</taxon>
        <taxon>Fungi</taxon>
        <taxon>Dikarya</taxon>
        <taxon>Basidiomycota</taxon>
        <taxon>Agaricomycotina</taxon>
        <taxon>Agaricomycetes</taxon>
        <taxon>Agaricomycetidae</taxon>
        <taxon>Agaricales</taxon>
        <taxon>Marasmiineae</taxon>
        <taxon>Mycenaceae</taxon>
        <taxon>Mycena</taxon>
    </lineage>
</organism>
<evidence type="ECO:0000313" key="1">
    <source>
        <dbReference type="EMBL" id="KAJ7210840.1"/>
    </source>
</evidence>
<sequence length="149" mass="16272">MSDNSQQVQGDSIVEGNEDTLTRAAGLLRALGQVISTKFEPGTEVQLGGMARKYVDWEDLSYVGITAAAELLRALDQVISTKFEPGSEVQLGGMARKYEDWNDLEIDFRREIASIESSFGTEHPDVQFSDRRVPRGCGYGFFGGSTGGL</sequence>
<keyword evidence="2" id="KW-1185">Reference proteome</keyword>
<dbReference type="AlphaFoldDB" id="A0AAD6VER9"/>
<proteinExistence type="predicted"/>
<protein>
    <submittedName>
        <fullName evidence="1">Uncharacterized protein</fullName>
    </submittedName>
</protein>
<reference evidence="1" key="1">
    <citation type="submission" date="2023-03" db="EMBL/GenBank/DDBJ databases">
        <title>Massive genome expansion in bonnet fungi (Mycena s.s.) driven by repeated elements and novel gene families across ecological guilds.</title>
        <authorList>
            <consortium name="Lawrence Berkeley National Laboratory"/>
            <person name="Harder C.B."/>
            <person name="Miyauchi S."/>
            <person name="Viragh M."/>
            <person name="Kuo A."/>
            <person name="Thoen E."/>
            <person name="Andreopoulos B."/>
            <person name="Lu D."/>
            <person name="Skrede I."/>
            <person name="Drula E."/>
            <person name="Henrissat B."/>
            <person name="Morin E."/>
            <person name="Kohler A."/>
            <person name="Barry K."/>
            <person name="LaButti K."/>
            <person name="Morin E."/>
            <person name="Salamov A."/>
            <person name="Lipzen A."/>
            <person name="Mereny Z."/>
            <person name="Hegedus B."/>
            <person name="Baldrian P."/>
            <person name="Stursova M."/>
            <person name="Weitz H."/>
            <person name="Taylor A."/>
            <person name="Grigoriev I.V."/>
            <person name="Nagy L.G."/>
            <person name="Martin F."/>
            <person name="Kauserud H."/>
        </authorList>
    </citation>
    <scope>NUCLEOTIDE SEQUENCE</scope>
    <source>
        <strain evidence="1">9144</strain>
    </source>
</reference>
<gene>
    <name evidence="1" type="ORF">GGX14DRAFT_394466</name>
</gene>